<sequence length="75" mass="8183">MDSPAASTTGTVDIVLEGGPASLPVEVRRQRVASLTDTVKICHYGGYEHFGRVDGEPSVDGPVLFRWIRRTRVAE</sequence>
<dbReference type="RefSeq" id="WP_067302289.1">
    <property type="nucleotide sequence ID" value="NZ_LRMV01000009.1"/>
</dbReference>
<accession>A0A109INW3</accession>
<proteinExistence type="predicted"/>
<reference evidence="2" key="1">
    <citation type="submission" date="2016-06" db="EMBL/GenBank/DDBJ databases">
        <authorList>
            <person name="Varghese N."/>
            <person name="Submissions Spin"/>
        </authorList>
    </citation>
    <scope>NUCLEOTIDE SEQUENCE [LARGE SCALE GENOMIC DNA]</scope>
    <source>
        <strain evidence="2">DSM 44983</strain>
    </source>
</reference>
<protein>
    <submittedName>
        <fullName evidence="1">Uncharacterized protein</fullName>
    </submittedName>
</protein>
<dbReference type="EMBL" id="LT607752">
    <property type="protein sequence ID" value="SCG47684.1"/>
    <property type="molecule type" value="Genomic_DNA"/>
</dbReference>
<evidence type="ECO:0000313" key="2">
    <source>
        <dbReference type="Proteomes" id="UP000198226"/>
    </source>
</evidence>
<dbReference type="OrthoDB" id="3402203at2"/>
<keyword evidence="2" id="KW-1185">Reference proteome</keyword>
<dbReference type="InterPro" id="IPR046030">
    <property type="entry name" value="DUF5988"/>
</dbReference>
<gene>
    <name evidence="1" type="ORF">GA0070623_1496</name>
</gene>
<organism evidence="1 2">
    <name type="scientific">Micromonospora rifamycinica</name>
    <dbReference type="NCBI Taxonomy" id="291594"/>
    <lineage>
        <taxon>Bacteria</taxon>
        <taxon>Bacillati</taxon>
        <taxon>Actinomycetota</taxon>
        <taxon>Actinomycetes</taxon>
        <taxon>Micromonosporales</taxon>
        <taxon>Micromonosporaceae</taxon>
        <taxon>Micromonospora</taxon>
    </lineage>
</organism>
<evidence type="ECO:0000313" key="1">
    <source>
        <dbReference type="EMBL" id="SCG47684.1"/>
    </source>
</evidence>
<dbReference type="AlphaFoldDB" id="A0A109INW3"/>
<name>A0A109INW3_9ACTN</name>
<dbReference type="Pfam" id="PF19450">
    <property type="entry name" value="DUF5988"/>
    <property type="match status" value="1"/>
</dbReference>
<dbReference type="Proteomes" id="UP000198226">
    <property type="component" value="Chromosome I"/>
</dbReference>